<dbReference type="InterPro" id="IPR000722">
    <property type="entry name" value="RNA_pol_asu"/>
</dbReference>
<proteinExistence type="inferred from homology"/>
<accession>A0A835ACY2</accession>
<evidence type="ECO:0000259" key="9">
    <source>
        <dbReference type="SMART" id="SM00663"/>
    </source>
</evidence>
<dbReference type="Gene3D" id="1.10.274.100">
    <property type="entry name" value="RNA polymerase Rpb1, domain 3"/>
    <property type="match status" value="1"/>
</dbReference>
<keyword evidence="8" id="KW-0812">Transmembrane</keyword>
<dbReference type="InterPro" id="IPR045867">
    <property type="entry name" value="DNA-dir_RpoC_beta_prime"/>
</dbReference>
<comment type="caution">
    <text evidence="10">The sequence shown here is derived from an EMBL/GenBank/DDBJ whole genome shotgun (WGS) entry which is preliminary data.</text>
</comment>
<dbReference type="Pfam" id="PF00623">
    <property type="entry name" value="RNA_pol_Rpb1_2"/>
    <property type="match status" value="3"/>
</dbReference>
<reference evidence="10" key="1">
    <citation type="submission" date="2020-07" db="EMBL/GenBank/DDBJ databases">
        <title>Genome sequence and genetic diversity analysis of an under-domesticated orphan crop, white fonio (Digitaria exilis).</title>
        <authorList>
            <person name="Bennetzen J.L."/>
            <person name="Chen S."/>
            <person name="Ma X."/>
            <person name="Wang X."/>
            <person name="Yssel A.E.J."/>
            <person name="Chaluvadi S.R."/>
            <person name="Johnson M."/>
            <person name="Gangashetty P."/>
            <person name="Hamidou F."/>
            <person name="Sanogo M.D."/>
            <person name="Zwaenepoel A."/>
            <person name="Wallace J."/>
            <person name="Van De Peer Y."/>
            <person name="Van Deynze A."/>
        </authorList>
    </citation>
    <scope>NUCLEOTIDE SEQUENCE</scope>
    <source>
        <tissue evidence="10">Leaves</tissue>
    </source>
</reference>
<keyword evidence="8" id="KW-1133">Transmembrane helix</keyword>
<dbReference type="OrthoDB" id="693021at2759"/>
<evidence type="ECO:0000256" key="2">
    <source>
        <dbReference type="ARBA" id="ARBA00012418"/>
    </source>
</evidence>
<organism evidence="10 11">
    <name type="scientific">Digitaria exilis</name>
    <dbReference type="NCBI Taxonomy" id="1010633"/>
    <lineage>
        <taxon>Eukaryota</taxon>
        <taxon>Viridiplantae</taxon>
        <taxon>Streptophyta</taxon>
        <taxon>Embryophyta</taxon>
        <taxon>Tracheophyta</taxon>
        <taxon>Spermatophyta</taxon>
        <taxon>Magnoliopsida</taxon>
        <taxon>Liliopsida</taxon>
        <taxon>Poales</taxon>
        <taxon>Poaceae</taxon>
        <taxon>PACMAD clade</taxon>
        <taxon>Panicoideae</taxon>
        <taxon>Panicodae</taxon>
        <taxon>Paniceae</taxon>
        <taxon>Anthephorinae</taxon>
        <taxon>Digitaria</taxon>
    </lineage>
</organism>
<dbReference type="InterPro" id="IPR006592">
    <property type="entry name" value="RNA_pol_N"/>
</dbReference>
<feature type="domain" description="RNA polymerase N-terminal" evidence="9">
    <location>
        <begin position="1"/>
        <end position="341"/>
    </location>
</feature>
<dbReference type="EMBL" id="JACEFO010002477">
    <property type="protein sequence ID" value="KAF8658999.1"/>
    <property type="molecule type" value="Genomic_DNA"/>
</dbReference>
<evidence type="ECO:0000256" key="4">
    <source>
        <dbReference type="ARBA" id="ARBA00022679"/>
    </source>
</evidence>
<dbReference type="GO" id="GO:0005736">
    <property type="term" value="C:RNA polymerase I complex"/>
    <property type="evidence" value="ECO:0007669"/>
    <property type="project" value="TreeGrafter"/>
</dbReference>
<dbReference type="EC" id="2.7.7.6" evidence="2"/>
<feature type="transmembrane region" description="Helical" evidence="8">
    <location>
        <begin position="109"/>
        <end position="130"/>
    </location>
</feature>
<comment type="catalytic activity">
    <reaction evidence="7">
        <text>RNA(n) + a ribonucleoside 5'-triphosphate = RNA(n+1) + diphosphate</text>
        <dbReference type="Rhea" id="RHEA:21248"/>
        <dbReference type="Rhea" id="RHEA-COMP:14527"/>
        <dbReference type="Rhea" id="RHEA-COMP:17342"/>
        <dbReference type="ChEBI" id="CHEBI:33019"/>
        <dbReference type="ChEBI" id="CHEBI:61557"/>
        <dbReference type="ChEBI" id="CHEBI:140395"/>
        <dbReference type="EC" id="2.7.7.6"/>
    </reaction>
</comment>
<keyword evidence="6" id="KW-0804">Transcription</keyword>
<name>A0A835ACY2_9POAL</name>
<dbReference type="AlphaFoldDB" id="A0A835ACY2"/>
<dbReference type="GO" id="GO:0003677">
    <property type="term" value="F:DNA binding"/>
    <property type="evidence" value="ECO:0007669"/>
    <property type="project" value="InterPro"/>
</dbReference>
<evidence type="ECO:0000256" key="1">
    <source>
        <dbReference type="ARBA" id="ARBA00006460"/>
    </source>
</evidence>
<evidence type="ECO:0000313" key="10">
    <source>
        <dbReference type="EMBL" id="KAF8658999.1"/>
    </source>
</evidence>
<evidence type="ECO:0000256" key="3">
    <source>
        <dbReference type="ARBA" id="ARBA00022478"/>
    </source>
</evidence>
<evidence type="ECO:0000313" key="11">
    <source>
        <dbReference type="Proteomes" id="UP000636709"/>
    </source>
</evidence>
<dbReference type="InterPro" id="IPR007066">
    <property type="entry name" value="RNA_pol_Rpb1_3"/>
</dbReference>
<dbReference type="PANTHER" id="PTHR19376">
    <property type="entry name" value="DNA-DIRECTED RNA POLYMERASE"/>
    <property type="match status" value="1"/>
</dbReference>
<dbReference type="InterPro" id="IPR042102">
    <property type="entry name" value="RNA_pol_Rpb1_3_sf"/>
</dbReference>
<keyword evidence="11" id="KW-1185">Reference proteome</keyword>
<keyword evidence="8" id="KW-0472">Membrane</keyword>
<evidence type="ECO:0000256" key="5">
    <source>
        <dbReference type="ARBA" id="ARBA00022695"/>
    </source>
</evidence>
<dbReference type="Gene3D" id="3.30.1490.180">
    <property type="entry name" value="RNA polymerase ii"/>
    <property type="match status" value="1"/>
</dbReference>
<dbReference type="SMART" id="SM00663">
    <property type="entry name" value="RPOLA_N"/>
    <property type="match status" value="1"/>
</dbReference>
<sequence>MFMLMTVKSEKNAHGIRQLLEKKEGILRQKMMGKRVNYACRSVISPDPYLAVNEIGIPPVFATRLTYPEAEEPSGDVPSAEAASSIQRRPKPMLSFLDCQAFTIKEVPYVHFFFVHVSAWIFLIFFWHCFSLSPQKVTPRNAKELQQAIRNGADIHPGATHYRDNDNMYKLQAAPTKRRTIVKKLPASRGSISQPVKDPNCEFESKVVYRHLQDGDIVLVNRQASRYTIVMSSSSSWFSCFPNVSFFLLDSKPTLHKPSMMAHFVRVLPGEKTIRMHYANCSTYNADFDGDEMNVHFPQDEISRAEAMNIVNANAQYIGPRSGDVVRGLIQDHIVSAVLLTKQDTLLSREEYSHLVCGSCVPSNRSSRQPGKKLSAIKDDGALELVLPAILKPKPLWTGKQVRCF</sequence>
<dbReference type="GO" id="GO:0003899">
    <property type="term" value="F:DNA-directed RNA polymerase activity"/>
    <property type="evidence" value="ECO:0007669"/>
    <property type="project" value="UniProtKB-EC"/>
</dbReference>
<evidence type="ECO:0000256" key="6">
    <source>
        <dbReference type="ARBA" id="ARBA00023163"/>
    </source>
</evidence>
<dbReference type="SUPFAM" id="SSF64484">
    <property type="entry name" value="beta and beta-prime subunits of DNA dependent RNA-polymerase"/>
    <property type="match status" value="3"/>
</dbReference>
<evidence type="ECO:0000256" key="8">
    <source>
        <dbReference type="SAM" id="Phobius"/>
    </source>
</evidence>
<dbReference type="Proteomes" id="UP000636709">
    <property type="component" value="Unassembled WGS sequence"/>
</dbReference>
<comment type="similarity">
    <text evidence="1">Belongs to the RNA polymerase beta' chain family.</text>
</comment>
<protein>
    <recommendedName>
        <fullName evidence="2">DNA-directed RNA polymerase</fullName>
        <ecNumber evidence="2">2.7.7.6</ecNumber>
    </recommendedName>
</protein>
<dbReference type="PANTHER" id="PTHR19376:SF11">
    <property type="entry name" value="DNA-DIRECTED RNA POLYMERASE I SUBUNIT RPA1"/>
    <property type="match status" value="1"/>
</dbReference>
<gene>
    <name evidence="10" type="ORF">HU200_058841</name>
</gene>
<dbReference type="GO" id="GO:0006351">
    <property type="term" value="P:DNA-templated transcription"/>
    <property type="evidence" value="ECO:0007669"/>
    <property type="project" value="InterPro"/>
</dbReference>
<evidence type="ECO:0000256" key="7">
    <source>
        <dbReference type="ARBA" id="ARBA00048552"/>
    </source>
</evidence>
<keyword evidence="3" id="KW-0240">DNA-directed RNA polymerase</keyword>
<keyword evidence="5" id="KW-0548">Nucleotidyltransferase</keyword>
<dbReference type="Pfam" id="PF04983">
    <property type="entry name" value="RNA_pol_Rpb1_3"/>
    <property type="match status" value="1"/>
</dbReference>
<keyword evidence="4" id="KW-0808">Transferase</keyword>
<dbReference type="Gene3D" id="2.40.40.20">
    <property type="match status" value="2"/>
</dbReference>